<dbReference type="EMBL" id="KN822273">
    <property type="protein sequence ID" value="KIM51237.1"/>
    <property type="molecule type" value="Genomic_DNA"/>
</dbReference>
<dbReference type="AlphaFoldDB" id="A0A0C2ZE75"/>
<dbReference type="HOGENOM" id="CLU_2967501_0_0_1"/>
<evidence type="ECO:0000313" key="1">
    <source>
        <dbReference type="EMBL" id="KIM51237.1"/>
    </source>
</evidence>
<dbReference type="Proteomes" id="UP000053989">
    <property type="component" value="Unassembled WGS sequence"/>
</dbReference>
<proteinExistence type="predicted"/>
<organism evidence="1 2">
    <name type="scientific">Scleroderma citrinum Foug A</name>
    <dbReference type="NCBI Taxonomy" id="1036808"/>
    <lineage>
        <taxon>Eukaryota</taxon>
        <taxon>Fungi</taxon>
        <taxon>Dikarya</taxon>
        <taxon>Basidiomycota</taxon>
        <taxon>Agaricomycotina</taxon>
        <taxon>Agaricomycetes</taxon>
        <taxon>Agaricomycetidae</taxon>
        <taxon>Boletales</taxon>
        <taxon>Sclerodermatineae</taxon>
        <taxon>Sclerodermataceae</taxon>
        <taxon>Scleroderma</taxon>
    </lineage>
</organism>
<protein>
    <submittedName>
        <fullName evidence="1">Uncharacterized protein</fullName>
    </submittedName>
</protein>
<feature type="non-terminal residue" evidence="1">
    <location>
        <position position="59"/>
    </location>
</feature>
<reference evidence="1 2" key="1">
    <citation type="submission" date="2014-04" db="EMBL/GenBank/DDBJ databases">
        <authorList>
            <consortium name="DOE Joint Genome Institute"/>
            <person name="Kuo A."/>
            <person name="Kohler A."/>
            <person name="Nagy L.G."/>
            <person name="Floudas D."/>
            <person name="Copeland A."/>
            <person name="Barry K.W."/>
            <person name="Cichocki N."/>
            <person name="Veneault-Fourrey C."/>
            <person name="LaButti K."/>
            <person name="Lindquist E.A."/>
            <person name="Lipzen A."/>
            <person name="Lundell T."/>
            <person name="Morin E."/>
            <person name="Murat C."/>
            <person name="Sun H."/>
            <person name="Tunlid A."/>
            <person name="Henrissat B."/>
            <person name="Grigoriev I.V."/>
            <person name="Hibbett D.S."/>
            <person name="Martin F."/>
            <person name="Nordberg H.P."/>
            <person name="Cantor M.N."/>
            <person name="Hua S.X."/>
        </authorList>
    </citation>
    <scope>NUCLEOTIDE SEQUENCE [LARGE SCALE GENOMIC DNA]</scope>
    <source>
        <strain evidence="1 2">Foug A</strain>
    </source>
</reference>
<gene>
    <name evidence="1" type="ORF">SCLCIDRAFT_1224712</name>
</gene>
<reference evidence="2" key="2">
    <citation type="submission" date="2015-01" db="EMBL/GenBank/DDBJ databases">
        <title>Evolutionary Origins and Diversification of the Mycorrhizal Mutualists.</title>
        <authorList>
            <consortium name="DOE Joint Genome Institute"/>
            <consortium name="Mycorrhizal Genomics Consortium"/>
            <person name="Kohler A."/>
            <person name="Kuo A."/>
            <person name="Nagy L.G."/>
            <person name="Floudas D."/>
            <person name="Copeland A."/>
            <person name="Barry K.W."/>
            <person name="Cichocki N."/>
            <person name="Veneault-Fourrey C."/>
            <person name="LaButti K."/>
            <person name="Lindquist E.A."/>
            <person name="Lipzen A."/>
            <person name="Lundell T."/>
            <person name="Morin E."/>
            <person name="Murat C."/>
            <person name="Riley R."/>
            <person name="Ohm R."/>
            <person name="Sun H."/>
            <person name="Tunlid A."/>
            <person name="Henrissat B."/>
            <person name="Grigoriev I.V."/>
            <person name="Hibbett D.S."/>
            <person name="Martin F."/>
        </authorList>
    </citation>
    <scope>NUCLEOTIDE SEQUENCE [LARGE SCALE GENOMIC DNA]</scope>
    <source>
        <strain evidence="2">Foug A</strain>
    </source>
</reference>
<name>A0A0C2ZE75_9AGAM</name>
<dbReference type="InParanoid" id="A0A0C2ZE75"/>
<keyword evidence="2" id="KW-1185">Reference proteome</keyword>
<accession>A0A0C2ZE75</accession>
<sequence>MGYPLIVVNQGNLGVSRPRFHLNCTRISLPSSRHWPRRSSMQAYNYCYGDLELRQILVG</sequence>
<evidence type="ECO:0000313" key="2">
    <source>
        <dbReference type="Proteomes" id="UP000053989"/>
    </source>
</evidence>